<dbReference type="EMBL" id="JARIHO010000084">
    <property type="protein sequence ID" value="KAJ7308712.1"/>
    <property type="molecule type" value="Genomic_DNA"/>
</dbReference>
<accession>A0AAD6Z5U0</accession>
<protein>
    <submittedName>
        <fullName evidence="1">Uncharacterized protein</fullName>
    </submittedName>
</protein>
<evidence type="ECO:0000313" key="1">
    <source>
        <dbReference type="EMBL" id="KAJ7308712.1"/>
    </source>
</evidence>
<proteinExistence type="predicted"/>
<evidence type="ECO:0000313" key="2">
    <source>
        <dbReference type="Proteomes" id="UP001218218"/>
    </source>
</evidence>
<dbReference type="AlphaFoldDB" id="A0AAD6Z5U0"/>
<comment type="caution">
    <text evidence="1">The sequence shown here is derived from an EMBL/GenBank/DDBJ whole genome shotgun (WGS) entry which is preliminary data.</text>
</comment>
<dbReference type="Proteomes" id="UP001218218">
    <property type="component" value="Unassembled WGS sequence"/>
</dbReference>
<sequence length="228" mass="25099">MSKFDDEATLSSLLPLSSLWWAQGLLYTISMATPSAKLVGSRFCAVSGQGWGCRQQLLLSKNVDTRKIKVEFEDTPKLLRQAQSISFFSQCMGGMLGLSIAESVFATELTTFLMRYAPLTPVAITRNSPTEITSCLPAALIPRVLRVYMETLRTVFVLDAPVGVVVIFVKNIKIGGSCAAQAELETKMKTKVVSAEETTEQRAGHTIYTHLLKYGPPDKKWYGVYFGA</sequence>
<keyword evidence="2" id="KW-1185">Reference proteome</keyword>
<organism evidence="1 2">
    <name type="scientific">Mycena albidolilacea</name>
    <dbReference type="NCBI Taxonomy" id="1033008"/>
    <lineage>
        <taxon>Eukaryota</taxon>
        <taxon>Fungi</taxon>
        <taxon>Dikarya</taxon>
        <taxon>Basidiomycota</taxon>
        <taxon>Agaricomycotina</taxon>
        <taxon>Agaricomycetes</taxon>
        <taxon>Agaricomycetidae</taxon>
        <taxon>Agaricales</taxon>
        <taxon>Marasmiineae</taxon>
        <taxon>Mycenaceae</taxon>
        <taxon>Mycena</taxon>
    </lineage>
</organism>
<reference evidence="1" key="1">
    <citation type="submission" date="2023-03" db="EMBL/GenBank/DDBJ databases">
        <title>Massive genome expansion in bonnet fungi (Mycena s.s.) driven by repeated elements and novel gene families across ecological guilds.</title>
        <authorList>
            <consortium name="Lawrence Berkeley National Laboratory"/>
            <person name="Harder C.B."/>
            <person name="Miyauchi S."/>
            <person name="Viragh M."/>
            <person name="Kuo A."/>
            <person name="Thoen E."/>
            <person name="Andreopoulos B."/>
            <person name="Lu D."/>
            <person name="Skrede I."/>
            <person name="Drula E."/>
            <person name="Henrissat B."/>
            <person name="Morin E."/>
            <person name="Kohler A."/>
            <person name="Barry K."/>
            <person name="LaButti K."/>
            <person name="Morin E."/>
            <person name="Salamov A."/>
            <person name="Lipzen A."/>
            <person name="Mereny Z."/>
            <person name="Hegedus B."/>
            <person name="Baldrian P."/>
            <person name="Stursova M."/>
            <person name="Weitz H."/>
            <person name="Taylor A."/>
            <person name="Grigoriev I.V."/>
            <person name="Nagy L.G."/>
            <person name="Martin F."/>
            <person name="Kauserud H."/>
        </authorList>
    </citation>
    <scope>NUCLEOTIDE SEQUENCE</scope>
    <source>
        <strain evidence="1">CBHHK002</strain>
    </source>
</reference>
<name>A0AAD6Z5U0_9AGAR</name>
<gene>
    <name evidence="1" type="ORF">DFH08DRAFT_823740</name>
</gene>